<dbReference type="Pfam" id="PF07494">
    <property type="entry name" value="Reg_prop"/>
    <property type="match status" value="1"/>
</dbReference>
<dbReference type="InterPro" id="IPR036388">
    <property type="entry name" value="WH-like_DNA-bd_sf"/>
</dbReference>
<dbReference type="InterPro" id="IPR011110">
    <property type="entry name" value="Reg_prop"/>
</dbReference>
<dbReference type="Gene3D" id="2.130.10.10">
    <property type="entry name" value="YVTN repeat-like/Quinoprotein amine dehydrogenase"/>
    <property type="match status" value="2"/>
</dbReference>
<dbReference type="Gene3D" id="1.10.10.10">
    <property type="entry name" value="Winged helix-like DNA-binding domain superfamily/Winged helix DNA-binding domain"/>
    <property type="match status" value="1"/>
</dbReference>
<evidence type="ECO:0000313" key="6">
    <source>
        <dbReference type="Proteomes" id="UP001491349"/>
    </source>
</evidence>
<proteinExistence type="predicted"/>
<feature type="coiled-coil region" evidence="1">
    <location>
        <begin position="769"/>
        <end position="803"/>
    </location>
</feature>
<evidence type="ECO:0000256" key="1">
    <source>
        <dbReference type="SAM" id="Coils"/>
    </source>
</evidence>
<keyword evidence="2" id="KW-0472">Membrane</keyword>
<organism evidence="5 6">
    <name type="scientific">Flavobacterium buctense</name>
    <dbReference type="NCBI Taxonomy" id="1648146"/>
    <lineage>
        <taxon>Bacteria</taxon>
        <taxon>Pseudomonadati</taxon>
        <taxon>Bacteroidota</taxon>
        <taxon>Flavobacteriia</taxon>
        <taxon>Flavobacteriales</taxon>
        <taxon>Flavobacteriaceae</taxon>
        <taxon>Flavobacterium</taxon>
    </lineage>
</organism>
<keyword evidence="6" id="KW-1185">Reference proteome</keyword>
<sequence>MTSQKSFINKFSTLAILLLFVNFTVAQDLPPIVKYNSTTYNAGNQNWMISQDKNHFVYFANNEGLLEFNGSNWVLYQSPNETIIRSVKVIGDKIYTGCYMEFGYWVREKNGRLKYTSLSHKIKSKINVDEQFWNILNYDQWVIFQSLDKIYIYDTKTNTFKIVNPNIRILKAFKTPGSIYYQTVNFDLFEIENGTNKLVSNNSILKNNKIVNIFEIDEGLLIHTQFDGFYKLTNGNLVKFNTEADSEIATSSIYSSQMMADGSFAVGTISNGVYILTKEGKVKYHITQRKGLSNNTVLSIYEDIDNNLWLGLDNGINCINLKSPIKSFSDDSGNLGTVYASIIYKGFLYLGTNQGLFYKSYLNDDNQFKFVKGTKGQVWSLFAYDNVLFCGHDSGTYIIDNDNSKLIFSQSGTWKLGLVPNKKNLLLQGNYYGMSVLEKVNNVWVFRNKISGFNYSSKYFETTKSNEVYVSHEYKGIFRFQLDAQFRKGFGIYAYKSPNKGKNAGLTKFNNSIYYAYKDGIFRLNQKTKVFEKDKVLSTVFANNEYTSGRLIIDNSNKLWLFSKNYINYFTVNKLNSELKKNVISIPSSITNTMLGYENITQLSNSVYIIGTTDGYYTFNIEDLNFKNNHVVISNVSVNKLNEALISSPITESGTFSHDENNITFSYTVPKYNKYIIAEYQYLLEGFQDQWSDWSSKSTINFKNLSPGDYKFKVRSKLVNSQIENVAVYSFTISKPWYSTNFAIIIYFLLVCLMAYYINKAYVNYYSQQKQKLIDENNLLLEIKELENEQQLMKLRNEQLSLDVNEKSRELALSTMSLIKKDELLALIRDDLKKSSDEASSRSVKSILSTTINKNVSADKAWNVFKEAFDSADNDFLKKVKQAYPSLTPNDLRLCAYLRLNLSSKEIAPLLNISVRSVEIKRYRLRKKMDLPHETGLVEYILSI</sequence>
<gene>
    <name evidence="5" type="ORF">WMW71_05585</name>
</gene>
<feature type="chain" id="PRO_5046631260" evidence="3">
    <location>
        <begin position="27"/>
        <end position="944"/>
    </location>
</feature>
<dbReference type="RefSeq" id="WP_187660287.1">
    <property type="nucleotide sequence ID" value="NZ_JACTAB010000004.1"/>
</dbReference>
<evidence type="ECO:0000256" key="2">
    <source>
        <dbReference type="SAM" id="Phobius"/>
    </source>
</evidence>
<feature type="signal peptide" evidence="3">
    <location>
        <begin position="1"/>
        <end position="26"/>
    </location>
</feature>
<dbReference type="Pfam" id="PF07495">
    <property type="entry name" value="Y_Y_Y"/>
    <property type="match status" value="1"/>
</dbReference>
<evidence type="ECO:0000256" key="3">
    <source>
        <dbReference type="SAM" id="SignalP"/>
    </source>
</evidence>
<dbReference type="InterPro" id="IPR016032">
    <property type="entry name" value="Sig_transdc_resp-reg_C-effctor"/>
</dbReference>
<keyword evidence="2" id="KW-0812">Transmembrane</keyword>
<evidence type="ECO:0000313" key="5">
    <source>
        <dbReference type="EMBL" id="MEK8179805.1"/>
    </source>
</evidence>
<dbReference type="Gene3D" id="2.60.40.10">
    <property type="entry name" value="Immunoglobulins"/>
    <property type="match status" value="1"/>
</dbReference>
<feature type="domain" description="HTH luxR-type" evidence="4">
    <location>
        <begin position="884"/>
        <end position="941"/>
    </location>
</feature>
<reference evidence="5 6" key="1">
    <citation type="submission" date="2024-04" db="EMBL/GenBank/DDBJ databases">
        <title>draft genome sequnece of Flavobacterium buctense JCM 30750.</title>
        <authorList>
            <person name="Kim D.-U."/>
        </authorList>
    </citation>
    <scope>NUCLEOTIDE SEQUENCE [LARGE SCALE GENOMIC DNA]</scope>
    <source>
        <strain evidence="5 6">JCM 30750</strain>
    </source>
</reference>
<keyword evidence="1" id="KW-0175">Coiled coil</keyword>
<feature type="transmembrane region" description="Helical" evidence="2">
    <location>
        <begin position="737"/>
        <end position="758"/>
    </location>
</feature>
<dbReference type="InterPro" id="IPR015943">
    <property type="entry name" value="WD40/YVTN_repeat-like_dom_sf"/>
</dbReference>
<keyword evidence="2" id="KW-1133">Transmembrane helix</keyword>
<dbReference type="SUPFAM" id="SSF50998">
    <property type="entry name" value="Quinoprotein alcohol dehydrogenase-like"/>
    <property type="match status" value="1"/>
</dbReference>
<protein>
    <submittedName>
        <fullName evidence="5">Triple tyrosine motif-containing protein</fullName>
    </submittedName>
</protein>
<name>A0ABU9DZJ4_9FLAO</name>
<comment type="caution">
    <text evidence="5">The sequence shown here is derived from an EMBL/GenBank/DDBJ whole genome shotgun (WGS) entry which is preliminary data.</text>
</comment>
<dbReference type="SMART" id="SM00421">
    <property type="entry name" value="HTH_LUXR"/>
    <property type="match status" value="1"/>
</dbReference>
<evidence type="ECO:0000259" key="4">
    <source>
        <dbReference type="SMART" id="SM00421"/>
    </source>
</evidence>
<dbReference type="Proteomes" id="UP001491349">
    <property type="component" value="Unassembled WGS sequence"/>
</dbReference>
<dbReference type="SUPFAM" id="SSF46894">
    <property type="entry name" value="C-terminal effector domain of the bipartite response regulators"/>
    <property type="match status" value="1"/>
</dbReference>
<dbReference type="InterPro" id="IPR013783">
    <property type="entry name" value="Ig-like_fold"/>
</dbReference>
<accession>A0ABU9DZJ4</accession>
<dbReference type="EMBL" id="JBBPCB010000003">
    <property type="protein sequence ID" value="MEK8179805.1"/>
    <property type="molecule type" value="Genomic_DNA"/>
</dbReference>
<dbReference type="InterPro" id="IPR011123">
    <property type="entry name" value="Y_Y_Y"/>
</dbReference>
<dbReference type="InterPro" id="IPR000792">
    <property type="entry name" value="Tscrpt_reg_LuxR_C"/>
</dbReference>
<keyword evidence="3" id="KW-0732">Signal</keyword>
<dbReference type="InterPro" id="IPR011047">
    <property type="entry name" value="Quinoprotein_ADH-like_sf"/>
</dbReference>